<keyword evidence="3" id="KW-1185">Reference proteome</keyword>
<evidence type="ECO:0000313" key="2">
    <source>
        <dbReference type="EMBL" id="KAJ8876554.1"/>
    </source>
</evidence>
<evidence type="ECO:0000313" key="3">
    <source>
        <dbReference type="Proteomes" id="UP001159363"/>
    </source>
</evidence>
<sequence>MKKDDDIKAAVMKRRVMSTVARFLSGLGYKLSFLASIMTHNSKMRRNFVPFEVTPPKSRARAIVESFPPFRENYIKAICLLKERFTPKDLLIQFYT</sequence>
<feature type="transmembrane region" description="Helical" evidence="1">
    <location>
        <begin position="20"/>
        <end position="38"/>
    </location>
</feature>
<organism evidence="2 3">
    <name type="scientific">Dryococelus australis</name>
    <dbReference type="NCBI Taxonomy" id="614101"/>
    <lineage>
        <taxon>Eukaryota</taxon>
        <taxon>Metazoa</taxon>
        <taxon>Ecdysozoa</taxon>
        <taxon>Arthropoda</taxon>
        <taxon>Hexapoda</taxon>
        <taxon>Insecta</taxon>
        <taxon>Pterygota</taxon>
        <taxon>Neoptera</taxon>
        <taxon>Polyneoptera</taxon>
        <taxon>Phasmatodea</taxon>
        <taxon>Verophasmatodea</taxon>
        <taxon>Anareolatae</taxon>
        <taxon>Phasmatidae</taxon>
        <taxon>Eurycanthinae</taxon>
        <taxon>Dryococelus</taxon>
    </lineage>
</organism>
<proteinExistence type="predicted"/>
<keyword evidence="1" id="KW-0812">Transmembrane</keyword>
<keyword evidence="1" id="KW-1133">Transmembrane helix</keyword>
<comment type="caution">
    <text evidence="2">The sequence shown here is derived from an EMBL/GenBank/DDBJ whole genome shotgun (WGS) entry which is preliminary data.</text>
</comment>
<name>A0ABQ9GX23_9NEOP</name>
<keyword evidence="1" id="KW-0472">Membrane</keyword>
<feature type="non-terminal residue" evidence="2">
    <location>
        <position position="96"/>
    </location>
</feature>
<dbReference type="EMBL" id="JARBHB010000008">
    <property type="protein sequence ID" value="KAJ8876554.1"/>
    <property type="molecule type" value="Genomic_DNA"/>
</dbReference>
<gene>
    <name evidence="2" type="ORF">PR048_020999</name>
</gene>
<reference evidence="2 3" key="1">
    <citation type="submission" date="2023-02" db="EMBL/GenBank/DDBJ databases">
        <title>LHISI_Scaffold_Assembly.</title>
        <authorList>
            <person name="Stuart O.P."/>
            <person name="Cleave R."/>
            <person name="Magrath M.J.L."/>
            <person name="Mikheyev A.S."/>
        </authorList>
    </citation>
    <scope>NUCLEOTIDE SEQUENCE [LARGE SCALE GENOMIC DNA]</scope>
    <source>
        <strain evidence="2">Daus_M_001</strain>
        <tissue evidence="2">Leg muscle</tissue>
    </source>
</reference>
<accession>A0ABQ9GX23</accession>
<evidence type="ECO:0000256" key="1">
    <source>
        <dbReference type="SAM" id="Phobius"/>
    </source>
</evidence>
<protein>
    <submittedName>
        <fullName evidence="2">Uncharacterized protein</fullName>
    </submittedName>
</protein>
<dbReference type="Proteomes" id="UP001159363">
    <property type="component" value="Chromosome 7"/>
</dbReference>